<dbReference type="RefSeq" id="WP_261172768.1">
    <property type="nucleotide sequence ID" value="NZ_CAWMOE010000011.1"/>
</dbReference>
<dbReference type="EMBL" id="JAVFJF020000031">
    <property type="protein sequence ID" value="MEJ8675912.1"/>
    <property type="molecule type" value="Genomic_DNA"/>
</dbReference>
<evidence type="ECO:0000313" key="1">
    <source>
        <dbReference type="EMBL" id="MEJ8675912.1"/>
    </source>
</evidence>
<sequence>MDKMKALFRTWADWWWQGMTIHARQVCRDESEILDRIRAGGKR</sequence>
<proteinExistence type="predicted"/>
<accession>A0ABU8V413</accession>
<gene>
    <name evidence="1" type="ORF">QCL97_014340</name>
</gene>
<dbReference type="Proteomes" id="UP001224516">
    <property type="component" value="Unassembled WGS sequence"/>
</dbReference>
<protein>
    <recommendedName>
        <fullName evidence="3">Trp operon leader peptide</fullName>
    </recommendedName>
</protein>
<name>A0ABU8V413_9NEIS</name>
<organism evidence="1 2">
    <name type="scientific">Chromobacterium amazonense</name>
    <dbReference type="NCBI Taxonomy" id="1382803"/>
    <lineage>
        <taxon>Bacteria</taxon>
        <taxon>Pseudomonadati</taxon>
        <taxon>Pseudomonadota</taxon>
        <taxon>Betaproteobacteria</taxon>
        <taxon>Neisseriales</taxon>
        <taxon>Chromobacteriaceae</taxon>
        <taxon>Chromobacterium</taxon>
    </lineage>
</organism>
<comment type="caution">
    <text evidence="1">The sequence shown here is derived from an EMBL/GenBank/DDBJ whole genome shotgun (WGS) entry which is preliminary data.</text>
</comment>
<evidence type="ECO:0000313" key="2">
    <source>
        <dbReference type="Proteomes" id="UP001224516"/>
    </source>
</evidence>
<keyword evidence="2" id="KW-1185">Reference proteome</keyword>
<reference evidence="1 2" key="1">
    <citation type="submission" date="2023-12" db="EMBL/GenBank/DDBJ databases">
        <title>Evaluation and characterization of a potential secondary metabolite violacein from indigenous Chromobacterium amazonense SAM215.</title>
        <authorList>
            <person name="Tarafdar M.R."/>
            <person name="Abedin S.M."/>
            <person name="Atiqua A."/>
            <person name="Saha A."/>
            <person name="Khan S.N."/>
        </authorList>
    </citation>
    <scope>NUCLEOTIDE SEQUENCE [LARGE SCALE GENOMIC DNA]</scope>
    <source>
        <strain evidence="1 2">SAM215</strain>
    </source>
</reference>
<evidence type="ECO:0008006" key="3">
    <source>
        <dbReference type="Google" id="ProtNLM"/>
    </source>
</evidence>